<dbReference type="Gene3D" id="3.10.450.50">
    <property type="match status" value="1"/>
</dbReference>
<sequence>MSSREIVERFLAAVGAGDPDAAAACFAPDATYANMPHPPAVGPSQIKALLAPILNRAEYVEWEIVTASYAPTRAWLERVDRFRIDGREYAIECNGVVEIDPVSGLITAFRDYVDLGVWRARLGDVLG</sequence>
<dbReference type="InterPro" id="IPR032710">
    <property type="entry name" value="NTF2-like_dom_sf"/>
</dbReference>
<accession>A0A511DNA9</accession>
<dbReference type="EMBL" id="BJVJ01000084">
    <property type="protein sequence ID" value="GEL26316.1"/>
    <property type="molecule type" value="Genomic_DNA"/>
</dbReference>
<comment type="caution">
    <text evidence="2">The sequence shown here is derived from an EMBL/GenBank/DDBJ whole genome shotgun (WGS) entry which is preliminary data.</text>
</comment>
<dbReference type="Pfam" id="PF12680">
    <property type="entry name" value="SnoaL_2"/>
    <property type="match status" value="1"/>
</dbReference>
<keyword evidence="3" id="KW-1185">Reference proteome</keyword>
<dbReference type="AlphaFoldDB" id="A0A511DNA9"/>
<organism evidence="2 3">
    <name type="scientific">Pseudonocardia sulfidoxydans NBRC 16205</name>
    <dbReference type="NCBI Taxonomy" id="1223511"/>
    <lineage>
        <taxon>Bacteria</taxon>
        <taxon>Bacillati</taxon>
        <taxon>Actinomycetota</taxon>
        <taxon>Actinomycetes</taxon>
        <taxon>Pseudonocardiales</taxon>
        <taxon>Pseudonocardiaceae</taxon>
        <taxon>Pseudonocardia</taxon>
    </lineage>
</organism>
<evidence type="ECO:0000259" key="1">
    <source>
        <dbReference type="Pfam" id="PF12680"/>
    </source>
</evidence>
<dbReference type="InterPro" id="IPR037401">
    <property type="entry name" value="SnoaL-like"/>
</dbReference>
<dbReference type="SUPFAM" id="SSF54427">
    <property type="entry name" value="NTF2-like"/>
    <property type="match status" value="1"/>
</dbReference>
<evidence type="ECO:0000313" key="2">
    <source>
        <dbReference type="EMBL" id="GEL26316.1"/>
    </source>
</evidence>
<dbReference type="OrthoDB" id="9781757at2"/>
<reference evidence="2 3" key="1">
    <citation type="submission" date="2019-07" db="EMBL/GenBank/DDBJ databases">
        <title>Whole genome shotgun sequence of Pseudonocardia sulfidoxydans NBRC 16205.</title>
        <authorList>
            <person name="Hosoyama A."/>
            <person name="Uohara A."/>
            <person name="Ohji S."/>
            <person name="Ichikawa N."/>
        </authorList>
    </citation>
    <scope>NUCLEOTIDE SEQUENCE [LARGE SCALE GENOMIC DNA]</scope>
    <source>
        <strain evidence="2 3">NBRC 16205</strain>
    </source>
</reference>
<evidence type="ECO:0000313" key="3">
    <source>
        <dbReference type="Proteomes" id="UP000321685"/>
    </source>
</evidence>
<protein>
    <recommendedName>
        <fullName evidence="1">SnoaL-like domain-containing protein</fullName>
    </recommendedName>
</protein>
<name>A0A511DNA9_9PSEU</name>
<feature type="domain" description="SnoaL-like" evidence="1">
    <location>
        <begin position="7"/>
        <end position="107"/>
    </location>
</feature>
<gene>
    <name evidence="2" type="ORF">PSU4_52700</name>
</gene>
<dbReference type="Proteomes" id="UP000321685">
    <property type="component" value="Unassembled WGS sequence"/>
</dbReference>
<dbReference type="RefSeq" id="WP_147114102.1">
    <property type="nucleotide sequence ID" value="NZ_BJVJ01000084.1"/>
</dbReference>
<proteinExistence type="predicted"/>